<dbReference type="OrthoDB" id="153551at2"/>
<keyword evidence="3" id="KW-1185">Reference proteome</keyword>
<dbReference type="SUPFAM" id="SSF117916">
    <property type="entry name" value="Fe-S cluster assembly (FSCA) domain-like"/>
    <property type="match status" value="1"/>
</dbReference>
<evidence type="ECO:0000313" key="3">
    <source>
        <dbReference type="Proteomes" id="UP000199341"/>
    </source>
</evidence>
<evidence type="ECO:0000259" key="1">
    <source>
        <dbReference type="Pfam" id="PF01883"/>
    </source>
</evidence>
<name>A0A1H0BW34_9ACTN</name>
<dbReference type="InterPro" id="IPR002744">
    <property type="entry name" value="MIP18-like"/>
</dbReference>
<reference evidence="2 3" key="1">
    <citation type="submission" date="2016-10" db="EMBL/GenBank/DDBJ databases">
        <authorList>
            <person name="de Groot N.N."/>
        </authorList>
    </citation>
    <scope>NUCLEOTIDE SEQUENCE [LARGE SCALE GENOMIC DNA]</scope>
    <source>
        <strain evidence="2 3">CGMCC 4.2022</strain>
    </source>
</reference>
<dbReference type="InterPro" id="IPR034904">
    <property type="entry name" value="FSCA_dom_sf"/>
</dbReference>
<dbReference type="Proteomes" id="UP000199341">
    <property type="component" value="Unassembled WGS sequence"/>
</dbReference>
<dbReference type="STRING" id="310781.SAMN05216259_104326"/>
<dbReference type="EMBL" id="FNIE01000004">
    <property type="protein sequence ID" value="SDN49795.1"/>
    <property type="molecule type" value="Genomic_DNA"/>
</dbReference>
<gene>
    <name evidence="2" type="ORF">SAMN05216259_104326</name>
</gene>
<accession>A0A1H0BW34</accession>
<dbReference type="RefSeq" id="WP_093784096.1">
    <property type="nucleotide sequence ID" value="NZ_FNIE01000004.1"/>
</dbReference>
<dbReference type="Gene3D" id="3.30.300.130">
    <property type="entry name" value="Fe-S cluster assembly (FSCA)"/>
    <property type="match status" value="1"/>
</dbReference>
<proteinExistence type="predicted"/>
<feature type="domain" description="MIP18 family-like" evidence="1">
    <location>
        <begin position="14"/>
        <end position="85"/>
    </location>
</feature>
<dbReference type="Pfam" id="PF01883">
    <property type="entry name" value="FeS_assembly_P"/>
    <property type="match status" value="1"/>
</dbReference>
<organism evidence="2 3">
    <name type="scientific">Actinacidiphila guanduensis</name>
    <dbReference type="NCBI Taxonomy" id="310781"/>
    <lineage>
        <taxon>Bacteria</taxon>
        <taxon>Bacillati</taxon>
        <taxon>Actinomycetota</taxon>
        <taxon>Actinomycetes</taxon>
        <taxon>Kitasatosporales</taxon>
        <taxon>Streptomycetaceae</taxon>
        <taxon>Actinacidiphila</taxon>
    </lineage>
</organism>
<protein>
    <recommendedName>
        <fullName evidence="1">MIP18 family-like domain-containing protein</fullName>
    </recommendedName>
</protein>
<sequence length="244" mass="25837">MTAAVSVAVDRVTAVNAALATVLDPELDRPITDLGFVRSVSVAADGSVAAALRLPTYFCAPNFAWLMVEDARRALATLDWAPSCTVVLEDHFASEEINEGVACGRDFADAFPGLADGEAMAQLRATFLRKGHLAAQGRLGKRLLERGWTLQQLSEAALQDLPERLTVTLRRRRALLGLPTGPGTPLFADEEGRAVPAAALEWHLRRARTAGVGISANTEVCEGLLAARYGPGGTAGPERGEVAP</sequence>
<dbReference type="AlphaFoldDB" id="A0A1H0BW34"/>
<evidence type="ECO:0000313" key="2">
    <source>
        <dbReference type="EMBL" id="SDN49795.1"/>
    </source>
</evidence>